<protein>
    <submittedName>
        <fullName evidence="1">Uncharacterized protein</fullName>
    </submittedName>
</protein>
<sequence>MKISDDSRIRFYLLNGNIVIAEERFTIINLKNYYQQEYQKSRGDREIFINLCLYIWANNYQDWKVATFDIE</sequence>
<gene>
    <name evidence="1" type="ORF">PLAM_mp0047</name>
</gene>
<reference evidence="1" key="1">
    <citation type="submission" date="2015-09" db="EMBL/GenBank/DDBJ databases">
        <authorList>
            <person name="Jackson K.R."/>
            <person name="Lunt B.L."/>
            <person name="Fisher J.N.B."/>
            <person name="Gardner A.V."/>
            <person name="Bailey M.E."/>
            <person name="Deus L.M."/>
            <person name="Earl A.S."/>
            <person name="Gibby P.D."/>
            <person name="Hartmann K.A."/>
            <person name="Liu J.E."/>
            <person name="Manci A.M."/>
            <person name="Nielsen D.A."/>
            <person name="Solomon M.B."/>
            <person name="Breakwell D.P."/>
            <person name="Burnett S.H."/>
            <person name="Grose J.H."/>
        </authorList>
    </citation>
    <scope>NUCLEOTIDE SEQUENCE</scope>
    <source>
        <strain evidence="1">7805</strain>
    </source>
</reference>
<dbReference type="AlphaFoldDB" id="A0A1J1JLD7"/>
<accession>A0A1J1JLD7</accession>
<dbReference type="EMBL" id="LO018305">
    <property type="protein sequence ID" value="CUM62342.1"/>
    <property type="molecule type" value="Genomic_DNA"/>
</dbReference>
<proteinExistence type="predicted"/>
<evidence type="ECO:0000313" key="1">
    <source>
        <dbReference type="EMBL" id="CUM62342.1"/>
    </source>
</evidence>
<organism evidence="1">
    <name type="scientific">Planktothrix agardhii</name>
    <name type="common">Oscillatoria agardhii</name>
    <dbReference type="NCBI Taxonomy" id="1160"/>
    <lineage>
        <taxon>Bacteria</taxon>
        <taxon>Bacillati</taxon>
        <taxon>Cyanobacteriota</taxon>
        <taxon>Cyanophyceae</taxon>
        <taxon>Oscillatoriophycideae</taxon>
        <taxon>Oscillatoriales</taxon>
        <taxon>Microcoleaceae</taxon>
        <taxon>Planktothrix</taxon>
    </lineage>
</organism>
<name>A0A1J1JLD7_PLAAG</name>